<dbReference type="AlphaFoldDB" id="A0A7K3VUU6"/>
<organism evidence="1 2">
    <name type="scientific">Rhizobium leguminosarum</name>
    <dbReference type="NCBI Taxonomy" id="384"/>
    <lineage>
        <taxon>Bacteria</taxon>
        <taxon>Pseudomonadati</taxon>
        <taxon>Pseudomonadota</taxon>
        <taxon>Alphaproteobacteria</taxon>
        <taxon>Hyphomicrobiales</taxon>
        <taxon>Rhizobiaceae</taxon>
        <taxon>Rhizobium/Agrobacterium group</taxon>
        <taxon>Rhizobium</taxon>
    </lineage>
</organism>
<reference evidence="1 2" key="1">
    <citation type="submission" date="2019-12" db="EMBL/GenBank/DDBJ databases">
        <title>Rhizobium genotypes associated with high levels of biological nitrogen fixation by grain legumes in a temperate-maritime cropping system.</title>
        <authorList>
            <person name="Maluk M."/>
            <person name="Francesc Ferrando Molina F."/>
            <person name="Lopez Del Egido L."/>
            <person name="Lafos M."/>
            <person name="Langarica-Fuentes A."/>
            <person name="Gebre Yohannes G."/>
            <person name="Young M.W."/>
            <person name="Martin P."/>
            <person name="Gantlett R."/>
            <person name="Kenicer G."/>
            <person name="Hawes C."/>
            <person name="Begg G.S."/>
            <person name="Quilliam R.S."/>
            <person name="Squire G.R."/>
            <person name="Poole P.S."/>
            <person name="Young P.W."/>
            <person name="Iannetta P.M."/>
            <person name="James E.K."/>
        </authorList>
    </citation>
    <scope>NUCLEOTIDE SEQUENCE [LARGE SCALE GENOMIC DNA]</scope>
    <source>
        <strain evidence="1 2">JHI54</strain>
    </source>
</reference>
<dbReference type="Proteomes" id="UP000471705">
    <property type="component" value="Unassembled WGS sequence"/>
</dbReference>
<comment type="caution">
    <text evidence="1">The sequence shown here is derived from an EMBL/GenBank/DDBJ whole genome shotgun (WGS) entry which is preliminary data.</text>
</comment>
<accession>A0A7K3VUU6</accession>
<gene>
    <name evidence="1" type="ORF">GR257_34745</name>
</gene>
<sequence length="82" mass="8849">MPPFLPLQGVLVAKAEDENMQLAANAATINARKRNADSSFGMLAAASFDQRLYAVTRKRRVTGADVILCVTLADRKIAQASE</sequence>
<dbReference type="EMBL" id="WUFV01000034">
    <property type="protein sequence ID" value="NEK19921.1"/>
    <property type="molecule type" value="Genomic_DNA"/>
</dbReference>
<dbReference type="RefSeq" id="WP_164050058.1">
    <property type="nucleotide sequence ID" value="NZ_WUFV01000034.1"/>
</dbReference>
<protein>
    <submittedName>
        <fullName evidence="1">Uncharacterized protein</fullName>
    </submittedName>
</protein>
<evidence type="ECO:0000313" key="1">
    <source>
        <dbReference type="EMBL" id="NEK19921.1"/>
    </source>
</evidence>
<name>A0A7K3VUU6_RHILE</name>
<proteinExistence type="predicted"/>
<evidence type="ECO:0000313" key="2">
    <source>
        <dbReference type="Proteomes" id="UP000471705"/>
    </source>
</evidence>